<evidence type="ECO:0000313" key="1">
    <source>
        <dbReference type="EMBL" id="ARJ05441.1"/>
    </source>
</evidence>
<gene>
    <name evidence="1" type="ORF">B5808_09550</name>
</gene>
<protein>
    <submittedName>
        <fullName evidence="1">Uncharacterized protein</fullName>
    </submittedName>
</protein>
<proteinExistence type="predicted"/>
<name>A0A1X9LNB8_9MICO</name>
<dbReference type="STRING" id="1619308.B5808_09550"/>
<dbReference type="Proteomes" id="UP000192775">
    <property type="component" value="Chromosome"/>
</dbReference>
<accession>A0A1X9LNB8</accession>
<dbReference type="KEGG" id="cphy:B5808_09550"/>
<reference evidence="1 2" key="1">
    <citation type="submission" date="2017-04" db="EMBL/GenBank/DDBJ databases">
        <authorList>
            <person name="Afonso C.L."/>
            <person name="Miller P.J."/>
            <person name="Scott M.A."/>
            <person name="Spackman E."/>
            <person name="Goraichik I."/>
            <person name="Dimitrov K.M."/>
            <person name="Suarez D.L."/>
            <person name="Swayne D.E."/>
        </authorList>
    </citation>
    <scope>NUCLEOTIDE SEQUENCE [LARGE SCALE GENOMIC DNA]</scope>
    <source>
        <strain evidence="2">XA(T)</strain>
    </source>
</reference>
<sequence>MSEDGEQASGGLTTRVRLDPEGDAESPSVSRKVAWSLAFVFATLSTALAVVTTFPLLLAVGPASRCSEAPMITDRLGLAVALGGTAVTAMVGARVLLRGAPAGWRWLGPFAWMLGVVAGVVVFPFAAIATGDRAPECAVVAPDAIVLGAAYLPLLSVVAVASLARTVRSGAAVLVAVLVAWTILSSWTLAGHETDPSLAAPPEGPPHATGGLADVRSVTTGKVEVVVDDSGELTVKMHDFATDALDQIRLALITDRLEPGDTCYLPDLAVGTNAITREPEQTFAVGPVADVPVPEADTGDGYDVFTTVALYGRQTDPGEHCDQRLIAYAPLTWTP</sequence>
<dbReference type="EMBL" id="CP020715">
    <property type="protein sequence ID" value="ARJ05441.1"/>
    <property type="molecule type" value="Genomic_DNA"/>
</dbReference>
<organism evidence="1 2">
    <name type="scientific">Cnuibacter physcomitrellae</name>
    <dbReference type="NCBI Taxonomy" id="1619308"/>
    <lineage>
        <taxon>Bacteria</taxon>
        <taxon>Bacillati</taxon>
        <taxon>Actinomycetota</taxon>
        <taxon>Actinomycetes</taxon>
        <taxon>Micrococcales</taxon>
        <taxon>Microbacteriaceae</taxon>
        <taxon>Cnuibacter</taxon>
    </lineage>
</organism>
<keyword evidence="2" id="KW-1185">Reference proteome</keyword>
<dbReference type="RefSeq" id="WP_085019579.1">
    <property type="nucleotide sequence ID" value="NZ_BMHD01000001.1"/>
</dbReference>
<dbReference type="AlphaFoldDB" id="A0A1X9LNB8"/>
<evidence type="ECO:0000313" key="2">
    <source>
        <dbReference type="Proteomes" id="UP000192775"/>
    </source>
</evidence>